<evidence type="ECO:0000313" key="2">
    <source>
        <dbReference type="EMBL" id="JAH23488.1"/>
    </source>
</evidence>
<sequence length="23" mass="2749">MKQQVIIEACVCIYAYMFLKVVR</sequence>
<proteinExistence type="predicted"/>
<reference evidence="2" key="1">
    <citation type="submission" date="2014-11" db="EMBL/GenBank/DDBJ databases">
        <authorList>
            <person name="Amaro Gonzalez C."/>
        </authorList>
    </citation>
    <scope>NUCLEOTIDE SEQUENCE</scope>
</reference>
<dbReference type="AlphaFoldDB" id="A0A0E9R564"/>
<protein>
    <submittedName>
        <fullName evidence="2">Uncharacterized protein</fullName>
    </submittedName>
</protein>
<evidence type="ECO:0000256" key="1">
    <source>
        <dbReference type="SAM" id="Phobius"/>
    </source>
</evidence>
<name>A0A0E9R564_ANGAN</name>
<feature type="transmembrane region" description="Helical" evidence="1">
    <location>
        <begin position="6"/>
        <end position="22"/>
    </location>
</feature>
<dbReference type="EMBL" id="GBXM01085089">
    <property type="protein sequence ID" value="JAH23488.1"/>
    <property type="molecule type" value="Transcribed_RNA"/>
</dbReference>
<keyword evidence="1" id="KW-1133">Transmembrane helix</keyword>
<keyword evidence="1" id="KW-0472">Membrane</keyword>
<reference evidence="2" key="2">
    <citation type="journal article" date="2015" name="Fish Shellfish Immunol.">
        <title>Early steps in the European eel (Anguilla anguilla)-Vibrio vulnificus interaction in the gills: Role of the RtxA13 toxin.</title>
        <authorList>
            <person name="Callol A."/>
            <person name="Pajuelo D."/>
            <person name="Ebbesson L."/>
            <person name="Teles M."/>
            <person name="MacKenzie S."/>
            <person name="Amaro C."/>
        </authorList>
    </citation>
    <scope>NUCLEOTIDE SEQUENCE</scope>
</reference>
<accession>A0A0E9R564</accession>
<keyword evidence="1" id="KW-0812">Transmembrane</keyword>
<organism evidence="2">
    <name type="scientific">Anguilla anguilla</name>
    <name type="common">European freshwater eel</name>
    <name type="synonym">Muraena anguilla</name>
    <dbReference type="NCBI Taxonomy" id="7936"/>
    <lineage>
        <taxon>Eukaryota</taxon>
        <taxon>Metazoa</taxon>
        <taxon>Chordata</taxon>
        <taxon>Craniata</taxon>
        <taxon>Vertebrata</taxon>
        <taxon>Euteleostomi</taxon>
        <taxon>Actinopterygii</taxon>
        <taxon>Neopterygii</taxon>
        <taxon>Teleostei</taxon>
        <taxon>Anguilliformes</taxon>
        <taxon>Anguillidae</taxon>
        <taxon>Anguilla</taxon>
    </lineage>
</organism>